<reference evidence="1" key="1">
    <citation type="submission" date="2015-04" db="UniProtKB">
        <authorList>
            <consortium name="EnsemblPlants"/>
        </authorList>
    </citation>
    <scope>IDENTIFICATION</scope>
</reference>
<name>A0A0E0CK13_9ORYZ</name>
<reference evidence="1" key="2">
    <citation type="submission" date="2018-05" db="EMBL/GenBank/DDBJ databases">
        <title>OmerRS3 (Oryza meridionalis Reference Sequence Version 3).</title>
        <authorList>
            <person name="Zhang J."/>
            <person name="Kudrna D."/>
            <person name="Lee S."/>
            <person name="Talag J."/>
            <person name="Welchert J."/>
            <person name="Wing R.A."/>
        </authorList>
    </citation>
    <scope>NUCLEOTIDE SEQUENCE [LARGE SCALE GENOMIC DNA]</scope>
    <source>
        <strain evidence="1">cv. OR44</strain>
    </source>
</reference>
<keyword evidence="2" id="KW-1185">Reference proteome</keyword>
<sequence length="59" mass="6312">MSVAGRESGEVGRNGGGKSLLRSIKEVAIVAYRMAKGEGKLEKWVHLVEASPVAREFGL</sequence>
<dbReference type="AlphaFoldDB" id="A0A0E0CK13"/>
<dbReference type="Proteomes" id="UP000008021">
    <property type="component" value="Chromosome 2"/>
</dbReference>
<organism evidence="1">
    <name type="scientific">Oryza meridionalis</name>
    <dbReference type="NCBI Taxonomy" id="40149"/>
    <lineage>
        <taxon>Eukaryota</taxon>
        <taxon>Viridiplantae</taxon>
        <taxon>Streptophyta</taxon>
        <taxon>Embryophyta</taxon>
        <taxon>Tracheophyta</taxon>
        <taxon>Spermatophyta</taxon>
        <taxon>Magnoliopsida</taxon>
        <taxon>Liliopsida</taxon>
        <taxon>Poales</taxon>
        <taxon>Poaceae</taxon>
        <taxon>BOP clade</taxon>
        <taxon>Oryzoideae</taxon>
        <taxon>Oryzeae</taxon>
        <taxon>Oryzinae</taxon>
        <taxon>Oryza</taxon>
    </lineage>
</organism>
<dbReference type="HOGENOM" id="CLU_2964822_0_0_1"/>
<protein>
    <submittedName>
        <fullName evidence="1">Uncharacterized protein</fullName>
    </submittedName>
</protein>
<dbReference type="Gramene" id="OMERI02G15280.1">
    <property type="protein sequence ID" value="OMERI02G15280.1"/>
    <property type="gene ID" value="OMERI02G15280"/>
</dbReference>
<accession>A0A0E0CK13</accession>
<proteinExistence type="predicted"/>
<dbReference type="EnsemblPlants" id="OMERI02G15280.1">
    <property type="protein sequence ID" value="OMERI02G15280.1"/>
    <property type="gene ID" value="OMERI02G15280"/>
</dbReference>
<evidence type="ECO:0000313" key="1">
    <source>
        <dbReference type="EnsemblPlants" id="OMERI02G15280.1"/>
    </source>
</evidence>
<evidence type="ECO:0000313" key="2">
    <source>
        <dbReference type="Proteomes" id="UP000008021"/>
    </source>
</evidence>